<dbReference type="AlphaFoldDB" id="A0A8H4VRW3"/>
<reference evidence="2 3" key="1">
    <citation type="submission" date="2019-12" db="EMBL/GenBank/DDBJ databases">
        <authorList>
            <person name="Floudas D."/>
            <person name="Bentzer J."/>
            <person name="Ahren D."/>
            <person name="Johansson T."/>
            <person name="Persson P."/>
            <person name="Tunlid A."/>
        </authorList>
    </citation>
    <scope>NUCLEOTIDE SEQUENCE [LARGE SCALE GENOMIC DNA]</scope>
    <source>
        <strain evidence="2 3">CBS 102.39</strain>
    </source>
</reference>
<dbReference type="Proteomes" id="UP000521872">
    <property type="component" value="Unassembled WGS sequence"/>
</dbReference>
<comment type="caution">
    <text evidence="2">The sequence shown here is derived from an EMBL/GenBank/DDBJ whole genome shotgun (WGS) entry which is preliminary data.</text>
</comment>
<dbReference type="EMBL" id="JAACJL010000019">
    <property type="protein sequence ID" value="KAF4618075.1"/>
    <property type="molecule type" value="Genomic_DNA"/>
</dbReference>
<evidence type="ECO:0000313" key="2">
    <source>
        <dbReference type="EMBL" id="KAF4618075.1"/>
    </source>
</evidence>
<accession>A0A8H4VRW3</accession>
<evidence type="ECO:0000256" key="1">
    <source>
        <dbReference type="SAM" id="MobiDB-lite"/>
    </source>
</evidence>
<gene>
    <name evidence="2" type="ORF">D9613_012655</name>
</gene>
<sequence length="343" mass="39354">MAPIDNDRITAPLKWIEIGENDKLTLEGFEREYSDGTNKRHNKISPTEGCFITKQPGCLFENVYWVKPDARQRYKVASYLHDLSLVRLNFSLNDASNIAPLDRNLHYAFDTLGVFAVTCAKETLKALIDLFNKPPFTDAKYELVLLHPDHFLPQEGNALRVFTEDGNDLSGKMYFVSPDGALREGRDNTQPLLPPFTSNRGRAEKDILNPFLVVLNAEIAFRRFREEPHRHVLCQDYNEVIDLTIDLMDKIYFQPVIEAEREEMARLCTIFLGAKYKDVDLDRPRELPKNSRMGVVVKKPGRDASADEVIEYHRYLMSGCDYESSDSAEDSDVYDDEDDDDNV</sequence>
<protein>
    <submittedName>
        <fullName evidence="2">Uncharacterized protein</fullName>
    </submittedName>
</protein>
<feature type="region of interest" description="Disordered" evidence="1">
    <location>
        <begin position="321"/>
        <end position="343"/>
    </location>
</feature>
<evidence type="ECO:0000313" key="3">
    <source>
        <dbReference type="Proteomes" id="UP000521872"/>
    </source>
</evidence>
<organism evidence="2 3">
    <name type="scientific">Agrocybe pediades</name>
    <dbReference type="NCBI Taxonomy" id="84607"/>
    <lineage>
        <taxon>Eukaryota</taxon>
        <taxon>Fungi</taxon>
        <taxon>Dikarya</taxon>
        <taxon>Basidiomycota</taxon>
        <taxon>Agaricomycotina</taxon>
        <taxon>Agaricomycetes</taxon>
        <taxon>Agaricomycetidae</taxon>
        <taxon>Agaricales</taxon>
        <taxon>Agaricineae</taxon>
        <taxon>Strophariaceae</taxon>
        <taxon>Agrocybe</taxon>
    </lineage>
</organism>
<name>A0A8H4VRW3_9AGAR</name>
<keyword evidence="3" id="KW-1185">Reference proteome</keyword>
<proteinExistence type="predicted"/>
<feature type="compositionally biased region" description="Acidic residues" evidence="1">
    <location>
        <begin position="323"/>
        <end position="343"/>
    </location>
</feature>